<dbReference type="NCBIfam" id="TIGR02937">
    <property type="entry name" value="sigma70-ECF"/>
    <property type="match status" value="1"/>
</dbReference>
<sequence>MTTRADIENLIARVAQGDRAAFKALYGATSAKLFGVTLRVLNDRAEAEEVLQEIYVKVWHNADRYTVNGLSPMTWLITIARNSAVDRLRKLRRAETPAELEERIADDAAGPEALAVAASERGRLVACFEELATKHAEAVRRAYLEGETYADLAARFDVPLNTMRTWLRRSLLSLRECLTR</sequence>
<dbReference type="InterPro" id="IPR013325">
    <property type="entry name" value="RNA_pol_sigma_r2"/>
</dbReference>
<evidence type="ECO:0000313" key="7">
    <source>
        <dbReference type="EMBL" id="KNX41492.1"/>
    </source>
</evidence>
<protein>
    <submittedName>
        <fullName evidence="7">ECF RNA polymerase sigma factor SigK</fullName>
    </submittedName>
</protein>
<dbReference type="Gene3D" id="1.10.10.10">
    <property type="entry name" value="Winged helix-like DNA-binding domain superfamily/Winged helix DNA-binding domain"/>
    <property type="match status" value="1"/>
</dbReference>
<keyword evidence="2" id="KW-0805">Transcription regulation</keyword>
<dbReference type="OrthoDB" id="9803470at2"/>
<evidence type="ECO:0000313" key="8">
    <source>
        <dbReference type="Proteomes" id="UP000037046"/>
    </source>
</evidence>
<dbReference type="InterPro" id="IPR013324">
    <property type="entry name" value="RNA_pol_sigma_r3/r4-like"/>
</dbReference>
<keyword evidence="4" id="KW-0804">Transcription</keyword>
<dbReference type="InterPro" id="IPR013249">
    <property type="entry name" value="RNA_pol_sigma70_r4_t2"/>
</dbReference>
<dbReference type="Pfam" id="PF08281">
    <property type="entry name" value="Sigma70_r4_2"/>
    <property type="match status" value="1"/>
</dbReference>
<accession>A0A0L6CUR1</accession>
<dbReference type="RefSeq" id="WP_050662878.1">
    <property type="nucleotide sequence ID" value="NZ_CP118494.1"/>
</dbReference>
<keyword evidence="3" id="KW-0731">Sigma factor</keyword>
<dbReference type="InterPro" id="IPR039425">
    <property type="entry name" value="RNA_pol_sigma-70-like"/>
</dbReference>
<evidence type="ECO:0000259" key="6">
    <source>
        <dbReference type="Pfam" id="PF08281"/>
    </source>
</evidence>
<dbReference type="Proteomes" id="UP000037046">
    <property type="component" value="Unassembled WGS sequence"/>
</dbReference>
<name>A0A0L6CUR1_9RHOB</name>
<dbReference type="InterPro" id="IPR036388">
    <property type="entry name" value="WH-like_DNA-bd_sf"/>
</dbReference>
<dbReference type="InterPro" id="IPR014284">
    <property type="entry name" value="RNA_pol_sigma-70_dom"/>
</dbReference>
<evidence type="ECO:0000259" key="5">
    <source>
        <dbReference type="Pfam" id="PF04542"/>
    </source>
</evidence>
<dbReference type="STRING" id="74031.SAMN04488077_104144"/>
<dbReference type="SUPFAM" id="SSF88659">
    <property type="entry name" value="Sigma3 and sigma4 domains of RNA polymerase sigma factors"/>
    <property type="match status" value="1"/>
</dbReference>
<proteinExistence type="inferred from homology"/>
<comment type="similarity">
    <text evidence="1">Belongs to the sigma-70 factor family. ECF subfamily.</text>
</comment>
<feature type="domain" description="RNA polymerase sigma-70 region 2" evidence="5">
    <location>
        <begin position="26"/>
        <end position="93"/>
    </location>
</feature>
<dbReference type="InterPro" id="IPR007627">
    <property type="entry name" value="RNA_pol_sigma70_r2"/>
</dbReference>
<reference evidence="8" key="1">
    <citation type="submission" date="2015-07" db="EMBL/GenBank/DDBJ databases">
        <title>Draft Genome Sequence of Roseovarius tolerans EL-164, a producer of N-Acylated Alanine Methyl Esters (NAMEs).</title>
        <authorList>
            <person name="Voget S."/>
            <person name="Bruns H."/>
            <person name="Wagner-Doebler I."/>
            <person name="Schulz S."/>
            <person name="Daniel R."/>
        </authorList>
    </citation>
    <scope>NUCLEOTIDE SEQUENCE [LARGE SCALE GENOMIC DNA]</scope>
    <source>
        <strain evidence="8">EL-164</strain>
    </source>
</reference>
<keyword evidence="8" id="KW-1185">Reference proteome</keyword>
<dbReference type="AlphaFoldDB" id="A0A0L6CUR1"/>
<dbReference type="PANTHER" id="PTHR43133:SF62">
    <property type="entry name" value="RNA POLYMERASE SIGMA FACTOR SIGZ"/>
    <property type="match status" value="1"/>
</dbReference>
<evidence type="ECO:0000256" key="4">
    <source>
        <dbReference type="ARBA" id="ARBA00023163"/>
    </source>
</evidence>
<dbReference type="SUPFAM" id="SSF88946">
    <property type="entry name" value="Sigma2 domain of RNA polymerase sigma factors"/>
    <property type="match status" value="1"/>
</dbReference>
<dbReference type="GO" id="GO:0016987">
    <property type="term" value="F:sigma factor activity"/>
    <property type="evidence" value="ECO:0007669"/>
    <property type="project" value="UniProtKB-KW"/>
</dbReference>
<evidence type="ECO:0000256" key="3">
    <source>
        <dbReference type="ARBA" id="ARBA00023082"/>
    </source>
</evidence>
<dbReference type="Pfam" id="PF04542">
    <property type="entry name" value="Sigma70_r2"/>
    <property type="match status" value="1"/>
</dbReference>
<gene>
    <name evidence="7" type="primary">sigK_1</name>
    <name evidence="7" type="ORF">ROTO_19890</name>
</gene>
<dbReference type="GO" id="GO:0003677">
    <property type="term" value="F:DNA binding"/>
    <property type="evidence" value="ECO:0007669"/>
    <property type="project" value="InterPro"/>
</dbReference>
<dbReference type="PANTHER" id="PTHR43133">
    <property type="entry name" value="RNA POLYMERASE ECF-TYPE SIGMA FACTO"/>
    <property type="match status" value="1"/>
</dbReference>
<evidence type="ECO:0000256" key="2">
    <source>
        <dbReference type="ARBA" id="ARBA00023015"/>
    </source>
</evidence>
<evidence type="ECO:0000256" key="1">
    <source>
        <dbReference type="ARBA" id="ARBA00010641"/>
    </source>
</evidence>
<dbReference type="Gene3D" id="1.10.1740.10">
    <property type="match status" value="1"/>
</dbReference>
<comment type="caution">
    <text evidence="7">The sequence shown here is derived from an EMBL/GenBank/DDBJ whole genome shotgun (WGS) entry which is preliminary data.</text>
</comment>
<dbReference type="EMBL" id="LGVV01000023">
    <property type="protein sequence ID" value="KNX41492.1"/>
    <property type="molecule type" value="Genomic_DNA"/>
</dbReference>
<feature type="domain" description="RNA polymerase sigma factor 70 region 4 type 2" evidence="6">
    <location>
        <begin position="122"/>
        <end position="172"/>
    </location>
</feature>
<dbReference type="GO" id="GO:0006352">
    <property type="term" value="P:DNA-templated transcription initiation"/>
    <property type="evidence" value="ECO:0007669"/>
    <property type="project" value="InterPro"/>
</dbReference>
<dbReference type="PATRIC" id="fig|74031.6.peg.2028"/>
<organism evidence="7 8">
    <name type="scientific">Roseovarius tolerans</name>
    <dbReference type="NCBI Taxonomy" id="74031"/>
    <lineage>
        <taxon>Bacteria</taxon>
        <taxon>Pseudomonadati</taxon>
        <taxon>Pseudomonadota</taxon>
        <taxon>Alphaproteobacteria</taxon>
        <taxon>Rhodobacterales</taxon>
        <taxon>Roseobacteraceae</taxon>
        <taxon>Roseovarius</taxon>
    </lineage>
</organism>